<dbReference type="Pfam" id="PF08448">
    <property type="entry name" value="PAS_4"/>
    <property type="match status" value="2"/>
</dbReference>
<dbReference type="Proteomes" id="UP001525890">
    <property type="component" value="Unassembled WGS sequence"/>
</dbReference>
<evidence type="ECO:0000256" key="7">
    <source>
        <dbReference type="SAM" id="MobiDB-lite"/>
    </source>
</evidence>
<keyword evidence="5" id="KW-0902">Two-component regulatory system</keyword>
<dbReference type="SUPFAM" id="SSF55874">
    <property type="entry name" value="ATPase domain of HSP90 chaperone/DNA topoisomerase II/histidine kinase"/>
    <property type="match status" value="1"/>
</dbReference>
<dbReference type="Gene3D" id="1.10.287.130">
    <property type="match status" value="1"/>
</dbReference>
<dbReference type="SUPFAM" id="SSF47384">
    <property type="entry name" value="Homodimeric domain of signal transducing histidine kinase"/>
    <property type="match status" value="1"/>
</dbReference>
<keyword evidence="4" id="KW-0418">Kinase</keyword>
<dbReference type="EMBL" id="JAMXFF010000016">
    <property type="protein sequence ID" value="MCT7967086.1"/>
    <property type="molecule type" value="Genomic_DNA"/>
</dbReference>
<dbReference type="CDD" id="cd00130">
    <property type="entry name" value="PAS"/>
    <property type="match status" value="3"/>
</dbReference>
<evidence type="ECO:0000313" key="12">
    <source>
        <dbReference type="Proteomes" id="UP001525890"/>
    </source>
</evidence>
<evidence type="ECO:0000259" key="9">
    <source>
        <dbReference type="PROSITE" id="PS50112"/>
    </source>
</evidence>
<dbReference type="InterPro" id="IPR035965">
    <property type="entry name" value="PAS-like_dom_sf"/>
</dbReference>
<evidence type="ECO:0000259" key="8">
    <source>
        <dbReference type="PROSITE" id="PS50109"/>
    </source>
</evidence>
<dbReference type="Pfam" id="PF08447">
    <property type="entry name" value="PAS_3"/>
    <property type="match status" value="2"/>
</dbReference>
<evidence type="ECO:0000313" key="11">
    <source>
        <dbReference type="EMBL" id="MCT7967086.1"/>
    </source>
</evidence>
<dbReference type="InterPro" id="IPR013656">
    <property type="entry name" value="PAS_4"/>
</dbReference>
<keyword evidence="12" id="KW-1185">Reference proteome</keyword>
<dbReference type="InterPro" id="IPR000014">
    <property type="entry name" value="PAS"/>
</dbReference>
<comment type="caution">
    <text evidence="11">The sequence shown here is derived from an EMBL/GenBank/DDBJ whole genome shotgun (WGS) entry which is preliminary data.</text>
</comment>
<feature type="region of interest" description="Disordered" evidence="7">
    <location>
        <begin position="1"/>
        <end position="27"/>
    </location>
</feature>
<dbReference type="Gene3D" id="2.10.70.100">
    <property type="match status" value="1"/>
</dbReference>
<dbReference type="InterPro" id="IPR000700">
    <property type="entry name" value="PAS-assoc_C"/>
</dbReference>
<dbReference type="PRINTS" id="PR00344">
    <property type="entry name" value="BCTRLSENSOR"/>
</dbReference>
<dbReference type="InterPro" id="IPR003594">
    <property type="entry name" value="HATPase_dom"/>
</dbReference>
<dbReference type="PROSITE" id="PS50109">
    <property type="entry name" value="HIS_KIN"/>
    <property type="match status" value="1"/>
</dbReference>
<reference evidence="11 12" key="1">
    <citation type="journal article" date="2022" name="Front. Microbiol.">
        <title>High genomic differentiation and limited gene flow indicate recent cryptic speciation within the genus Laspinema (cyanobacteria).</title>
        <authorList>
            <person name="Stanojkovic A."/>
            <person name="Skoupy S."/>
            <person name="Skaloud P."/>
            <person name="Dvorak P."/>
        </authorList>
    </citation>
    <scope>NUCLEOTIDE SEQUENCE [LARGE SCALE GENOMIC DNA]</scope>
    <source>
        <strain evidence="11 12">D2a</strain>
    </source>
</reference>
<dbReference type="Gene3D" id="3.30.565.10">
    <property type="entry name" value="Histidine kinase-like ATPase, C-terminal domain"/>
    <property type="match status" value="1"/>
</dbReference>
<dbReference type="RefSeq" id="WP_368006695.1">
    <property type="nucleotide sequence ID" value="NZ_JAMXFF010000016.1"/>
</dbReference>
<dbReference type="InterPro" id="IPR003661">
    <property type="entry name" value="HisK_dim/P_dom"/>
</dbReference>
<evidence type="ECO:0000256" key="1">
    <source>
        <dbReference type="ARBA" id="ARBA00000085"/>
    </source>
</evidence>
<feature type="domain" description="PAS" evidence="9">
    <location>
        <begin position="31"/>
        <end position="106"/>
    </location>
</feature>
<name>A0ABT2MUA5_9CYAN</name>
<dbReference type="NCBIfam" id="TIGR00229">
    <property type="entry name" value="sensory_box"/>
    <property type="match status" value="1"/>
</dbReference>
<dbReference type="InterPro" id="IPR036097">
    <property type="entry name" value="HisK_dim/P_sf"/>
</dbReference>
<dbReference type="InterPro" id="IPR004358">
    <property type="entry name" value="Sig_transdc_His_kin-like_C"/>
</dbReference>
<dbReference type="PROSITE" id="PS50113">
    <property type="entry name" value="PAC"/>
    <property type="match status" value="1"/>
</dbReference>
<keyword evidence="4" id="KW-0808">Transferase</keyword>
<feature type="coiled-coil region" evidence="6">
    <location>
        <begin position="540"/>
        <end position="577"/>
    </location>
</feature>
<dbReference type="CDD" id="cd00082">
    <property type="entry name" value="HisKA"/>
    <property type="match status" value="1"/>
</dbReference>
<evidence type="ECO:0000256" key="4">
    <source>
        <dbReference type="ARBA" id="ARBA00022777"/>
    </source>
</evidence>
<keyword evidence="6" id="KW-0175">Coiled coil</keyword>
<sequence>MHVTSSNLPMKPFETPGFDGNPSWEHPPEENEALLHSIINNIPGAIYRCTYQGNWKIAFISKGIEQLSGYPVSHFFHHSSDRFKTLVHPEDQEIAQQIVEAALLSQQPYRLEYRIIKAEGTISWVREIGQGTCDRQGNLCGLDGILSPLDKVDSRTLDPTSPELSPEIAPKLTILEQINEGFLNLNSQGQVIYINPQGENLLQTSRQTLCQPRETPELPPELAQFFADLQTALSGPNPRPVEACYPYRETWLEVRAHPYDAGILVFLSDITSRKQVLNSLRQRENLYRTFVKNFPNGVILLFDRDLRHTLAEGRDLEAIDLAKTDVEGKTLQEAFPSDICQTLEPLYREVLAGETRVTELTFGSRIYLTQILPIKNEAGEVLGGMVMTQNMTECKLAESENGRLIASLQKSEAKTRAMASLLSEAEKLAHVGCWEFEIATNRIICSDEVYRMLGLDVNEASPTYPEYLQKIHPEDRETAAQVIERAIEAGESYQVEQRIVQSDGSIRYISANGEPIFNEAGEVVKVLGSLLDITDRHLSQQALIQSEAQLELRAKELEETLHELQRTQTQLIQTERMSGLGQMVAGIAHEVNNPVGFIYGNIVHATSYIEDLVDLVNLYQKHYPEPDPEILEQIEEIDLEFLFEDLPRLLRSMKVGAERIREIVRSLRNFSRLDEADNKQVNLHEGIDSTLLILQHHLKDESPNPNSDHNITVIKEYGDLPRVHCYPSELNQVFLNIITNAIDVLKPQEPPRQITIRTEAVIREQTSVKQPSPDWIIIRIIDNGPGMTAEIQQRMFDPFFTTKPVGMGTGLGLSISYQIIVEQHKGRLTCSSEVGKGTELIIELPVHQDYEEPALFE</sequence>
<protein>
    <recommendedName>
        <fullName evidence="2">histidine kinase</fullName>
        <ecNumber evidence="2">2.7.13.3</ecNumber>
    </recommendedName>
</protein>
<dbReference type="InterPro" id="IPR036890">
    <property type="entry name" value="HATPase_C_sf"/>
</dbReference>
<dbReference type="PANTHER" id="PTHR43065">
    <property type="entry name" value="SENSOR HISTIDINE KINASE"/>
    <property type="match status" value="1"/>
</dbReference>
<dbReference type="InterPro" id="IPR005467">
    <property type="entry name" value="His_kinase_dom"/>
</dbReference>
<dbReference type="SMART" id="SM00086">
    <property type="entry name" value="PAC"/>
    <property type="match status" value="2"/>
</dbReference>
<accession>A0ABT2MUA5</accession>
<dbReference type="PANTHER" id="PTHR43065:SF48">
    <property type="entry name" value="HISTIDINE KINASE"/>
    <property type="match status" value="1"/>
</dbReference>
<gene>
    <name evidence="11" type="ORF">NG799_12130</name>
</gene>
<dbReference type="SMART" id="SM00091">
    <property type="entry name" value="PAS"/>
    <property type="match status" value="4"/>
</dbReference>
<dbReference type="InterPro" id="IPR013655">
    <property type="entry name" value="PAS_fold_3"/>
</dbReference>
<feature type="domain" description="Histidine kinase" evidence="8">
    <location>
        <begin position="586"/>
        <end position="848"/>
    </location>
</feature>
<evidence type="ECO:0000256" key="5">
    <source>
        <dbReference type="ARBA" id="ARBA00023012"/>
    </source>
</evidence>
<keyword evidence="3" id="KW-0597">Phosphoprotein</keyword>
<feature type="domain" description="PAC" evidence="10">
    <location>
        <begin position="493"/>
        <end position="545"/>
    </location>
</feature>
<dbReference type="PROSITE" id="PS50112">
    <property type="entry name" value="PAS"/>
    <property type="match status" value="2"/>
</dbReference>
<feature type="domain" description="PAS" evidence="9">
    <location>
        <begin position="446"/>
        <end position="490"/>
    </location>
</feature>
<dbReference type="Gene3D" id="3.30.450.20">
    <property type="entry name" value="PAS domain"/>
    <property type="match status" value="4"/>
</dbReference>
<evidence type="ECO:0000256" key="2">
    <source>
        <dbReference type="ARBA" id="ARBA00012438"/>
    </source>
</evidence>
<dbReference type="InterPro" id="IPR001610">
    <property type="entry name" value="PAC"/>
</dbReference>
<dbReference type="Pfam" id="PF02518">
    <property type="entry name" value="HATPase_c"/>
    <property type="match status" value="1"/>
</dbReference>
<evidence type="ECO:0000256" key="3">
    <source>
        <dbReference type="ARBA" id="ARBA00022553"/>
    </source>
</evidence>
<dbReference type="SMART" id="SM00387">
    <property type="entry name" value="HATPase_c"/>
    <property type="match status" value="1"/>
</dbReference>
<dbReference type="EC" id="2.7.13.3" evidence="2"/>
<dbReference type="SUPFAM" id="SSF55785">
    <property type="entry name" value="PYP-like sensor domain (PAS domain)"/>
    <property type="match status" value="4"/>
</dbReference>
<evidence type="ECO:0000259" key="10">
    <source>
        <dbReference type="PROSITE" id="PS50113"/>
    </source>
</evidence>
<organism evidence="11 12">
    <name type="scientific">Laspinema palackyanum D2a</name>
    <dbReference type="NCBI Taxonomy" id="2953684"/>
    <lineage>
        <taxon>Bacteria</taxon>
        <taxon>Bacillati</taxon>
        <taxon>Cyanobacteriota</taxon>
        <taxon>Cyanophyceae</taxon>
        <taxon>Oscillatoriophycideae</taxon>
        <taxon>Oscillatoriales</taxon>
        <taxon>Laspinemataceae</taxon>
        <taxon>Laspinema</taxon>
        <taxon>Laspinema palackyanum</taxon>
    </lineage>
</organism>
<proteinExistence type="predicted"/>
<evidence type="ECO:0000256" key="6">
    <source>
        <dbReference type="SAM" id="Coils"/>
    </source>
</evidence>
<comment type="catalytic activity">
    <reaction evidence="1">
        <text>ATP + protein L-histidine = ADP + protein N-phospho-L-histidine.</text>
        <dbReference type="EC" id="2.7.13.3"/>
    </reaction>
</comment>